<evidence type="ECO:0000256" key="2">
    <source>
        <dbReference type="ARBA" id="ARBA00022670"/>
    </source>
</evidence>
<dbReference type="PRINTS" id="PR00723">
    <property type="entry name" value="SUBTILISIN"/>
</dbReference>
<dbReference type="PROSITE" id="PS00138">
    <property type="entry name" value="SUBTILASE_SER"/>
    <property type="match status" value="1"/>
</dbReference>
<dbReference type="RefSeq" id="WP_157479728.1">
    <property type="nucleotide sequence ID" value="NZ_CP046566.1"/>
</dbReference>
<dbReference type="InterPro" id="IPR051048">
    <property type="entry name" value="Peptidase_S8/S53_subtilisin"/>
</dbReference>
<dbReference type="InterPro" id="IPR036852">
    <property type="entry name" value="Peptidase_S8/S53_dom_sf"/>
</dbReference>
<keyword evidence="4 5" id="KW-0720">Serine protease</keyword>
<dbReference type="SUPFAM" id="SSF49265">
    <property type="entry name" value="Fibronectin type III"/>
    <property type="match status" value="1"/>
</dbReference>
<dbReference type="EMBL" id="CP046566">
    <property type="protein sequence ID" value="QGW29376.1"/>
    <property type="molecule type" value="Genomic_DNA"/>
</dbReference>
<feature type="domain" description="Fibronectin type-III" evidence="7">
    <location>
        <begin position="738"/>
        <end position="828"/>
    </location>
</feature>
<dbReference type="PROSITE" id="PS50853">
    <property type="entry name" value="FN3"/>
    <property type="match status" value="1"/>
</dbReference>
<evidence type="ECO:0000256" key="3">
    <source>
        <dbReference type="ARBA" id="ARBA00022801"/>
    </source>
</evidence>
<reference evidence="8 9" key="1">
    <citation type="submission" date="2019-11" db="EMBL/GenBank/DDBJ databases">
        <authorList>
            <person name="Im W.T."/>
        </authorList>
    </citation>
    <scope>NUCLEOTIDE SEQUENCE [LARGE SCALE GENOMIC DNA]</scope>
    <source>
        <strain evidence="8 9">SB-02</strain>
    </source>
</reference>
<keyword evidence="9" id="KW-1185">Reference proteome</keyword>
<keyword evidence="3 5" id="KW-0378">Hydrolase</keyword>
<dbReference type="GO" id="GO:0006508">
    <property type="term" value="P:proteolysis"/>
    <property type="evidence" value="ECO:0007669"/>
    <property type="project" value="UniProtKB-KW"/>
</dbReference>
<proteinExistence type="inferred from homology"/>
<dbReference type="InterPro" id="IPR034058">
    <property type="entry name" value="TagA/B/C/D_pept_dom"/>
</dbReference>
<dbReference type="InterPro" id="IPR013783">
    <property type="entry name" value="Ig-like_fold"/>
</dbReference>
<dbReference type="InterPro" id="IPR036116">
    <property type="entry name" value="FN3_sf"/>
</dbReference>
<dbReference type="InterPro" id="IPR015500">
    <property type="entry name" value="Peptidase_S8_subtilisin-rel"/>
</dbReference>
<dbReference type="InterPro" id="IPR003961">
    <property type="entry name" value="FN3_dom"/>
</dbReference>
<dbReference type="GO" id="GO:0004252">
    <property type="term" value="F:serine-type endopeptidase activity"/>
    <property type="evidence" value="ECO:0007669"/>
    <property type="project" value="UniProtKB-UniRule"/>
</dbReference>
<evidence type="ECO:0000259" key="7">
    <source>
        <dbReference type="PROSITE" id="PS50853"/>
    </source>
</evidence>
<name>A0A6I6G9A0_9BACT</name>
<dbReference type="CDD" id="cd04842">
    <property type="entry name" value="Peptidases_S8_Kp43_protease"/>
    <property type="match status" value="1"/>
</dbReference>
<feature type="active site" description="Charge relay system" evidence="5">
    <location>
        <position position="247"/>
    </location>
</feature>
<dbReference type="PANTHER" id="PTHR43399:SF4">
    <property type="entry name" value="CELL WALL-ASSOCIATED PROTEASE"/>
    <property type="match status" value="1"/>
</dbReference>
<evidence type="ECO:0000313" key="8">
    <source>
        <dbReference type="EMBL" id="QGW29376.1"/>
    </source>
</evidence>
<feature type="active site" description="Charge relay system" evidence="5">
    <location>
        <position position="448"/>
    </location>
</feature>
<evidence type="ECO:0000256" key="6">
    <source>
        <dbReference type="SAM" id="SignalP"/>
    </source>
</evidence>
<accession>A0A6I6G9A0</accession>
<dbReference type="Gene3D" id="3.40.50.200">
    <property type="entry name" value="Peptidase S8/S53 domain"/>
    <property type="match status" value="1"/>
</dbReference>
<dbReference type="SUPFAM" id="SSF52743">
    <property type="entry name" value="Subtilisin-like"/>
    <property type="match status" value="1"/>
</dbReference>
<feature type="chain" id="PRO_5026353060" evidence="6">
    <location>
        <begin position="23"/>
        <end position="1794"/>
    </location>
</feature>
<dbReference type="Gene3D" id="2.60.120.260">
    <property type="entry name" value="Galactose-binding domain-like"/>
    <property type="match status" value="1"/>
</dbReference>
<evidence type="ECO:0000256" key="5">
    <source>
        <dbReference type="PROSITE-ProRule" id="PRU01240"/>
    </source>
</evidence>
<protein>
    <submittedName>
        <fullName evidence="8">S8 family serine peptidase</fullName>
    </submittedName>
</protein>
<feature type="active site" description="Charge relay system" evidence="5">
    <location>
        <position position="272"/>
    </location>
</feature>
<dbReference type="NCBIfam" id="TIGR04183">
    <property type="entry name" value="Por_Secre_tail"/>
    <property type="match status" value="1"/>
</dbReference>
<dbReference type="Pfam" id="PF00082">
    <property type="entry name" value="Peptidase_S8"/>
    <property type="match status" value="1"/>
</dbReference>
<dbReference type="SUPFAM" id="SSF49785">
    <property type="entry name" value="Galactose-binding domain-like"/>
    <property type="match status" value="1"/>
</dbReference>
<keyword evidence="2 5" id="KW-0645">Protease</keyword>
<evidence type="ECO:0000256" key="4">
    <source>
        <dbReference type="ARBA" id="ARBA00022825"/>
    </source>
</evidence>
<evidence type="ECO:0000256" key="1">
    <source>
        <dbReference type="ARBA" id="ARBA00011073"/>
    </source>
</evidence>
<feature type="signal peptide" evidence="6">
    <location>
        <begin position="1"/>
        <end position="22"/>
    </location>
</feature>
<dbReference type="CDD" id="cd00063">
    <property type="entry name" value="FN3"/>
    <property type="match status" value="1"/>
</dbReference>
<dbReference type="Pfam" id="PF18962">
    <property type="entry name" value="Por_Secre_tail"/>
    <property type="match status" value="1"/>
</dbReference>
<keyword evidence="6" id="KW-0732">Signal</keyword>
<dbReference type="InterPro" id="IPR000209">
    <property type="entry name" value="Peptidase_S8/S53_dom"/>
</dbReference>
<sequence length="1794" mass="192671">MKKITFCRVLCFVILFAGTGLSSEAQKTGSVKLATGQQLSISATANSKSLSQIAQQKAAGKFFFVVHSNNKQLLSDATRQTPLRILAKIDNSTFIVSATQLPQAAEWQRLGIDGTAVLEPLHKMMPSLAAGKIPDHARSGQSQVQLLMATHPGISIGETRALLQQAGFQPDASPGNAFGVYAITCPTSQVKALAALPFVAFVQTIPPPDKILNQSSRAVAGAGALRASVADGGRGLTGAGVTVGVGDDADPSRHPDLYDRIINHTPGIVNDHGAHTTGTVAGAGILLPQRAGFAPKASIVSQWFSGIWQNAGTYVRDYNMVLTNNSYGNIMGDCEMAGTYDLSSSLLDQQAFSYPQLLHVFASGNDGEYTCAPYPFHYATVLSGMQSAKNTITVGRTDYIQFASSSSSTGPVKDGRIKPEIVALGEAIMSTTGNYSINSAYFGAWGTSMAAPAVTGGLALLYERYRQLHGNSNPDGALMKALLLNGARDIGTPGPDYRHGFGMLHLSNSLRMLEATHYRLGAITQGATQDTVIAVPAGTHQLKVMLYWHDPAASPVAAKTLINDLDLQVITPGGSTVYPLVLNAGAGSVTNAATQGTDHVNNIEQVVINTPVAGNYTIRVRGYDVLVNSPQQYAVAFDALPQGIHILTPAAGETWTPNGPSIPITLDYHGNNTGTFKLEYSYDGGSTWNLIADNQDNALRFYNWPPPATINTTSRIKITNNSTGETAISEMFSLMSNPTASLAPDAQQCEGYIKINWNTVTGADGYEIIMKQGAEMVPIAQVSNSTLSYTAGGLSKDSVYYLSVRTIKNGKVSRWSTPVERQPNTGSCTGSISDGDLKADAILSPVSGRQFTSSALSANSNLSIRIKNLDDAAVSDFTVQYSINGAAFVQENVSTSIAANASYTHTFSSTIDLSATGDYHIVAVVKNNAGDANSSNDTIRSTVRHLPNAALSLIPAVTESFESSNGQQVLASGKGIAGTHRWDFTTDDAFGRLRSAAFGDVARTGSKAMTLDVRRSTPYATSANNELIGTFNLSNYNTSHEVRFEFFYKQHGIAQGAGAQNKVWARGSENDTWVEVYDLGANQSAIAGEYKKTKSIEISDALQAAGQQFSTSTQIKFGQYGLYAAADNRRFAGYSFDDITLQLANNDLQLLAIDTPYIFSCGLTAAVPIRVEVYNSMNVAMYNVPVSYRIDNGSWVQETIEYMPAHTTITYTFANTANLSSYGSHTIEAMVDMPADNISNNNSVTTIIRNQPVVSSFPYSEDFENGTGNWFTEGINNSWQYGTPAHTGISTAASGTKAWKTTLAGHYNDNEFSYLYSPCFNINSMTAPTLSFSMAYDMEDCSMYNIVCDAVWVEYSYDAVNWQRLGSGGSGTNWYDFPAAQAWVGKNQTHWHVATTALPKQAGNISLRIVVGSDDAVNREGVAIDDIHIFDNVLPIYAQSNNSNVVTQSISGNGQFDFTDGGQIIASIFPNGNNLGSTAVKAWINTGTVRNDGHQYFANRSFTIKPSNPVMGAPVTVRLYFTDAEVQEMRLASSCDDCTPPAAYNKLNITRYSESGGANEDGSIDNNLTGTWKSIVSDNIIFTPYGSGYYAEFEVDAFSEFWITDGSYSIALPATWVSFDAQKNAQQDVLLQWRTANESDVLQYEPQVSTNGIDFTSLGSVAAQNALAASYQFTDATAGKSGTRIYRIKQTDRDGNISYSAIRSVQFGKITASISTYPNPVQNQLLLAMVNDAAIDVQWSITDAAGRIVLSGKWQTSASAAKTSIDTHALTAGMYTLTVTDGTQRWYSKVVKAN</sequence>
<dbReference type="Gene3D" id="2.60.40.10">
    <property type="entry name" value="Immunoglobulins"/>
    <property type="match status" value="4"/>
</dbReference>
<organism evidence="8 9">
    <name type="scientific">Phnomibacter ginsenosidimutans</name>
    <dbReference type="NCBI Taxonomy" id="2676868"/>
    <lineage>
        <taxon>Bacteria</taxon>
        <taxon>Pseudomonadati</taxon>
        <taxon>Bacteroidota</taxon>
        <taxon>Chitinophagia</taxon>
        <taxon>Chitinophagales</taxon>
        <taxon>Chitinophagaceae</taxon>
        <taxon>Phnomibacter</taxon>
    </lineage>
</organism>
<dbReference type="InterPro" id="IPR008979">
    <property type="entry name" value="Galactose-bd-like_sf"/>
</dbReference>
<dbReference type="InterPro" id="IPR023828">
    <property type="entry name" value="Peptidase_S8_Ser-AS"/>
</dbReference>
<comment type="similarity">
    <text evidence="1 5">Belongs to the peptidase S8 family.</text>
</comment>
<evidence type="ECO:0000313" key="9">
    <source>
        <dbReference type="Proteomes" id="UP000426027"/>
    </source>
</evidence>
<dbReference type="Gene3D" id="2.60.120.380">
    <property type="match status" value="1"/>
</dbReference>
<gene>
    <name evidence="8" type="ORF">GLV81_15780</name>
</gene>
<dbReference type="PANTHER" id="PTHR43399">
    <property type="entry name" value="SUBTILISIN-RELATED"/>
    <property type="match status" value="1"/>
</dbReference>
<dbReference type="PROSITE" id="PS51892">
    <property type="entry name" value="SUBTILASE"/>
    <property type="match status" value="1"/>
</dbReference>
<dbReference type="KEGG" id="fls:GLV81_15780"/>
<dbReference type="Proteomes" id="UP000426027">
    <property type="component" value="Chromosome"/>
</dbReference>
<dbReference type="InterPro" id="IPR026444">
    <property type="entry name" value="Secre_tail"/>
</dbReference>